<evidence type="ECO:0000256" key="17">
    <source>
        <dbReference type="ARBA" id="ARBA00023303"/>
    </source>
</evidence>
<dbReference type="GO" id="GO:0005886">
    <property type="term" value="C:plasma membrane"/>
    <property type="evidence" value="ECO:0007669"/>
    <property type="project" value="TreeGrafter"/>
</dbReference>
<evidence type="ECO:0000256" key="15">
    <source>
        <dbReference type="ARBA" id="ARBA00023175"/>
    </source>
</evidence>
<feature type="region of interest" description="Disordered" evidence="21">
    <location>
        <begin position="75"/>
        <end position="138"/>
    </location>
</feature>
<keyword evidence="15" id="KW-0505">Motor protein</keyword>
<dbReference type="InterPro" id="IPR015943">
    <property type="entry name" value="WD40/YVTN_repeat-like_dom_sf"/>
</dbReference>
<keyword evidence="7 19" id="KW-0812">Transmembrane</keyword>
<reference evidence="24" key="1">
    <citation type="journal article" date="2020" name="bioRxiv">
        <title>Chromosome-level reference genome of the European wasp spider Argiope bruennichi: a resource for studies on range expansion and evolutionary adaptation.</title>
        <authorList>
            <person name="Sheffer M.M."/>
            <person name="Hoppe A."/>
            <person name="Krehenwinkel H."/>
            <person name="Uhl G."/>
            <person name="Kuss A.W."/>
            <person name="Jensen L."/>
            <person name="Jensen C."/>
            <person name="Gillespie R.G."/>
            <person name="Hoff K.J."/>
            <person name="Prost S."/>
        </authorList>
    </citation>
    <scope>NUCLEOTIDE SEQUENCE</scope>
</reference>
<dbReference type="InterPro" id="IPR001873">
    <property type="entry name" value="ENaC"/>
</dbReference>
<dbReference type="CDD" id="cd00200">
    <property type="entry name" value="WD40"/>
    <property type="match status" value="1"/>
</dbReference>
<dbReference type="Gene3D" id="2.60.470.10">
    <property type="entry name" value="Acid-sensing ion channels like domains"/>
    <property type="match status" value="1"/>
</dbReference>
<keyword evidence="4 19" id="KW-0894">Sodium channel</keyword>
<feature type="region of interest" description="Disordered" evidence="21">
    <location>
        <begin position="557"/>
        <end position="618"/>
    </location>
</feature>
<evidence type="ECO:0000313" key="25">
    <source>
        <dbReference type="Proteomes" id="UP000807504"/>
    </source>
</evidence>
<feature type="coiled-coil region" evidence="20">
    <location>
        <begin position="240"/>
        <end position="334"/>
    </location>
</feature>
<feature type="domain" description="KIF21A/B second helical" evidence="23">
    <location>
        <begin position="363"/>
        <end position="518"/>
    </location>
</feature>
<dbReference type="SUPFAM" id="SSF46579">
    <property type="entry name" value="Prefoldin"/>
    <property type="match status" value="1"/>
</dbReference>
<evidence type="ECO:0000256" key="12">
    <source>
        <dbReference type="ARBA" id="ARBA00023054"/>
    </source>
</evidence>
<feature type="region of interest" description="Disordered" evidence="21">
    <location>
        <begin position="713"/>
        <end position="742"/>
    </location>
</feature>
<keyword evidence="8" id="KW-0493">Microtubule</keyword>
<comment type="subcellular location">
    <subcellularLocation>
        <location evidence="1">Membrane</location>
        <topology evidence="1">Multi-pass membrane protein</topology>
    </subcellularLocation>
</comment>
<evidence type="ECO:0000256" key="10">
    <source>
        <dbReference type="ARBA" id="ARBA00022989"/>
    </source>
</evidence>
<name>A0A8T0EZN2_ARGBR</name>
<keyword evidence="25" id="KW-1185">Reference proteome</keyword>
<evidence type="ECO:0000313" key="24">
    <source>
        <dbReference type="EMBL" id="KAF8782098.1"/>
    </source>
</evidence>
<keyword evidence="9" id="KW-0677">Repeat</keyword>
<feature type="compositionally biased region" description="Polar residues" evidence="21">
    <location>
        <begin position="594"/>
        <end position="603"/>
    </location>
</feature>
<feature type="compositionally biased region" description="Basic and acidic residues" evidence="21">
    <location>
        <begin position="75"/>
        <end position="93"/>
    </location>
</feature>
<dbReference type="CDD" id="cd22248">
    <property type="entry name" value="Rcc_KIF21"/>
    <property type="match status" value="1"/>
</dbReference>
<keyword evidence="14 22" id="KW-0472">Membrane</keyword>
<evidence type="ECO:0000256" key="18">
    <source>
        <dbReference type="PROSITE-ProRule" id="PRU00221"/>
    </source>
</evidence>
<dbReference type="PROSITE" id="PS50294">
    <property type="entry name" value="WD_REPEATS_REGION"/>
    <property type="match status" value="1"/>
</dbReference>
<keyword evidence="11" id="KW-0915">Sodium</keyword>
<dbReference type="Gene3D" id="2.130.10.10">
    <property type="entry name" value="YVTN repeat-like/Quinoprotein amine dehydrogenase"/>
    <property type="match status" value="3"/>
</dbReference>
<dbReference type="Pfam" id="PF23203">
    <property type="entry name" value="KIF21A"/>
    <property type="match status" value="1"/>
</dbReference>
<comment type="similarity">
    <text evidence="2 19">Belongs to the amiloride-sensitive sodium channel (TC 1.A.6) family.</text>
</comment>
<evidence type="ECO:0000256" key="11">
    <source>
        <dbReference type="ARBA" id="ARBA00023053"/>
    </source>
</evidence>
<gene>
    <name evidence="24" type="ORF">HNY73_012426</name>
</gene>
<dbReference type="Pfam" id="PF00400">
    <property type="entry name" value="WD40"/>
    <property type="match status" value="5"/>
</dbReference>
<keyword evidence="3 19" id="KW-0813">Transport</keyword>
<dbReference type="PROSITE" id="PS50082">
    <property type="entry name" value="WD_REPEATS_2"/>
    <property type="match status" value="3"/>
</dbReference>
<dbReference type="EMBL" id="JABXBU010001863">
    <property type="protein sequence ID" value="KAF8782098.1"/>
    <property type="molecule type" value="Genomic_DNA"/>
</dbReference>
<keyword evidence="12 20" id="KW-0175">Coiled coil</keyword>
<dbReference type="InterPro" id="IPR056532">
    <property type="entry name" value="KIF21A/B_hel_2"/>
</dbReference>
<dbReference type="PANTHER" id="PTHR11690:SF248">
    <property type="entry name" value="PICKPOCKET 17, ISOFORM A"/>
    <property type="match status" value="1"/>
</dbReference>
<dbReference type="GO" id="GO:0015280">
    <property type="term" value="F:ligand-gated sodium channel activity"/>
    <property type="evidence" value="ECO:0007669"/>
    <property type="project" value="TreeGrafter"/>
</dbReference>
<dbReference type="Pfam" id="PF25764">
    <property type="entry name" value="KIF21A_4th"/>
    <property type="match status" value="1"/>
</dbReference>
<evidence type="ECO:0000256" key="3">
    <source>
        <dbReference type="ARBA" id="ARBA00022448"/>
    </source>
</evidence>
<feature type="compositionally biased region" description="Acidic residues" evidence="21">
    <location>
        <begin position="109"/>
        <end position="133"/>
    </location>
</feature>
<feature type="compositionally biased region" description="Polar residues" evidence="21">
    <location>
        <begin position="713"/>
        <end position="734"/>
    </location>
</feature>
<keyword evidence="5" id="KW-0963">Cytoplasm</keyword>
<evidence type="ECO:0000256" key="7">
    <source>
        <dbReference type="ARBA" id="ARBA00022692"/>
    </source>
</evidence>
<evidence type="ECO:0000256" key="4">
    <source>
        <dbReference type="ARBA" id="ARBA00022461"/>
    </source>
</evidence>
<evidence type="ECO:0000256" key="22">
    <source>
        <dbReference type="SAM" id="Phobius"/>
    </source>
</evidence>
<evidence type="ECO:0000256" key="16">
    <source>
        <dbReference type="ARBA" id="ARBA00023201"/>
    </source>
</evidence>
<keyword evidence="17 19" id="KW-0407">Ion channel</keyword>
<dbReference type="InterPro" id="IPR019775">
    <property type="entry name" value="WD40_repeat_CS"/>
</dbReference>
<dbReference type="InterPro" id="IPR036322">
    <property type="entry name" value="WD40_repeat_dom_sf"/>
</dbReference>
<keyword evidence="13 19" id="KW-0406">Ion transport</keyword>
<evidence type="ECO:0000256" key="20">
    <source>
        <dbReference type="SAM" id="Coils"/>
    </source>
</evidence>
<feature type="transmembrane region" description="Helical" evidence="22">
    <location>
        <begin position="1692"/>
        <end position="1720"/>
    </location>
</feature>
<keyword evidence="10 22" id="KW-1133">Transmembrane helix</keyword>
<evidence type="ECO:0000256" key="8">
    <source>
        <dbReference type="ARBA" id="ARBA00022701"/>
    </source>
</evidence>
<keyword evidence="6 18" id="KW-0853">WD repeat</keyword>
<evidence type="ECO:0000256" key="2">
    <source>
        <dbReference type="ARBA" id="ARBA00007193"/>
    </source>
</evidence>
<dbReference type="PRINTS" id="PR01078">
    <property type="entry name" value="AMINACHANNEL"/>
</dbReference>
<dbReference type="GO" id="GO:0005874">
    <property type="term" value="C:microtubule"/>
    <property type="evidence" value="ECO:0007669"/>
    <property type="project" value="UniProtKB-KW"/>
</dbReference>
<comment type="caution">
    <text evidence="24">The sequence shown here is derived from an EMBL/GenBank/DDBJ whole genome shotgun (WGS) entry which is preliminary data.</text>
</comment>
<dbReference type="Gene3D" id="1.10.287.770">
    <property type="entry name" value="YojJ-like"/>
    <property type="match status" value="1"/>
</dbReference>
<evidence type="ECO:0000256" key="9">
    <source>
        <dbReference type="ARBA" id="ARBA00022737"/>
    </source>
</evidence>
<dbReference type="Pfam" id="PF00858">
    <property type="entry name" value="ASC"/>
    <property type="match status" value="1"/>
</dbReference>
<organism evidence="24 25">
    <name type="scientific">Argiope bruennichi</name>
    <name type="common">Wasp spider</name>
    <name type="synonym">Aranea bruennichi</name>
    <dbReference type="NCBI Taxonomy" id="94029"/>
    <lineage>
        <taxon>Eukaryota</taxon>
        <taxon>Metazoa</taxon>
        <taxon>Ecdysozoa</taxon>
        <taxon>Arthropoda</taxon>
        <taxon>Chelicerata</taxon>
        <taxon>Arachnida</taxon>
        <taxon>Araneae</taxon>
        <taxon>Araneomorphae</taxon>
        <taxon>Entelegynae</taxon>
        <taxon>Araneoidea</taxon>
        <taxon>Araneidae</taxon>
        <taxon>Argiope</taxon>
    </lineage>
</organism>
<feature type="repeat" description="WD" evidence="18">
    <location>
        <begin position="1023"/>
        <end position="1064"/>
    </location>
</feature>
<evidence type="ECO:0000256" key="19">
    <source>
        <dbReference type="RuleBase" id="RU000679"/>
    </source>
</evidence>
<evidence type="ECO:0000256" key="6">
    <source>
        <dbReference type="ARBA" id="ARBA00022574"/>
    </source>
</evidence>
<accession>A0A8T0EZN2</accession>
<protein>
    <submittedName>
        <fullName evidence="24">Kinesin-like protein KIF21A like protein</fullName>
    </submittedName>
</protein>
<reference evidence="24" key="2">
    <citation type="submission" date="2020-06" db="EMBL/GenBank/DDBJ databases">
        <authorList>
            <person name="Sheffer M."/>
        </authorList>
    </citation>
    <scope>NUCLEOTIDE SEQUENCE</scope>
</reference>
<evidence type="ECO:0000256" key="14">
    <source>
        <dbReference type="ARBA" id="ARBA00023136"/>
    </source>
</evidence>
<feature type="repeat" description="WD" evidence="18">
    <location>
        <begin position="982"/>
        <end position="1021"/>
    </location>
</feature>
<feature type="coiled-coil region" evidence="20">
    <location>
        <begin position="144"/>
        <end position="199"/>
    </location>
</feature>
<dbReference type="PANTHER" id="PTHR11690">
    <property type="entry name" value="AMILORIDE-SENSITIVE SODIUM CHANNEL-RELATED"/>
    <property type="match status" value="1"/>
</dbReference>
<dbReference type="InterPro" id="IPR001680">
    <property type="entry name" value="WD40_rpt"/>
</dbReference>
<proteinExistence type="inferred from homology"/>
<evidence type="ECO:0000256" key="21">
    <source>
        <dbReference type="SAM" id="MobiDB-lite"/>
    </source>
</evidence>
<evidence type="ECO:0000256" key="13">
    <source>
        <dbReference type="ARBA" id="ARBA00023065"/>
    </source>
</evidence>
<feature type="repeat" description="WD" evidence="18">
    <location>
        <begin position="784"/>
        <end position="823"/>
    </location>
</feature>
<dbReference type="SMART" id="SM00320">
    <property type="entry name" value="WD40"/>
    <property type="match status" value="7"/>
</dbReference>
<dbReference type="SUPFAM" id="SSF50978">
    <property type="entry name" value="WD40 repeat-like"/>
    <property type="match status" value="1"/>
</dbReference>
<feature type="coiled-coil region" evidence="20">
    <location>
        <begin position="388"/>
        <end position="422"/>
    </location>
</feature>
<keyword evidence="16 19" id="KW-0739">Sodium transport</keyword>
<evidence type="ECO:0000256" key="5">
    <source>
        <dbReference type="ARBA" id="ARBA00022490"/>
    </source>
</evidence>
<evidence type="ECO:0000259" key="23">
    <source>
        <dbReference type="Pfam" id="PF23203"/>
    </source>
</evidence>
<evidence type="ECO:0000256" key="1">
    <source>
        <dbReference type="ARBA" id="ARBA00004141"/>
    </source>
</evidence>
<feature type="compositionally biased region" description="Low complexity" evidence="21">
    <location>
        <begin position="557"/>
        <end position="570"/>
    </location>
</feature>
<sequence length="1728" mass="195472">MPHQQFLAMVKLLEAEEMCSQLHKQLQRCQSRNTMMSSPILNANFNSLDDGVHSPYDILREAKQEVKMLTKHAKALEKEKSDENGSKEDLKNENDDEKEKDDTPKQDKENEDLMNGEVDEDEGEDESSDESDSDEKTAADTCDLAQLTHDISIKQKLIEALEQSQQRLRLMRRHYEEKLLQLETKIKETEIERDRVLASLSGNKENKSEEKVKKVKEEFSKKLGALQSELKKMQVIKKEHVQAMRNQAQSERQIQQLKNDVAEMKKAKVRLINKMKEDSKHHLMTEQRRNREIAQLKKQSRMKENQIRTLEAEKRMKENVLKRKQEEIMALRKSAKPMSDRVAGRVSQSKDSTFIIRRRQLASPKAAKLRWQSLEKSINQLVINRQSVNNTERDMERYLKERERLNKKLEILKQKRETAVLDKKSQDIIQSYDDDIETLKATIDYCQENISECQSTIVQMEETKEDIDLQDVEKFVANLGTQEAKYFLAKSINMAINQTFQVVQRETEMKELEAKLRESNNNHNIYLQFLERLVEDGNTDVLNYITANDDQVSWSQCSSRSSSPVDSSVSEAFHPASDCSKSKKRRKKTGLPSEFQSIESQPATLAPADSCPSVAEPPEKPAISRLAWSFGPALKDELDLDKTLTGSPTQVEERGIVRVTSAPTSLQDMVYGRKAEKSPLLKRRSREKHVADFSPAFNRKFYSNASVIPLPSLSRQSSTETTVSDTTPPNSPSASRKAREDSNVFSRLTSGSFRLNKPGSGVILPFSSKMNLIKSSPLICTHTAEGHSRAILSLHATDDVLFSGSKDRTVKIWDLVTGKEIQSLGGHPNNVVSVRYSEYSRLAFSVSTAFVKVWDVRENPAKCVQTLSSSGASNSGTPALNTPSRTLLMPQGEHQINDIALNRYGTTLFSAASNVVRIWDLRMYKAVGKLSGSHQAAIMCLAVDNDGSDKNIVVTGSKDHYIKVFEVTEGTGGLHLAKTNLKPPHYDGIQSLAINGNFLFSGSRDMCIKKWSLKNGNLIQSLNQAHKDWICALNFLSNNSVLLSGCRGGYLKLWATETTQLLGEIKAHSAPINAISSNSSCTFTASSDCTIVTSICSPASIDLVEPKKIHQLVQCGSGHVMSNSKTTLEERSSHFNDNESSQKKKKKRNYLFMLRLLNFLSDGLSAAGVSHIARARSGWRRLFWTAVITTFAVLTLMTTIRVIKEYFKYPKAWQTKSTSAKELEFPAVTVCGRYLIPRMNAKEAKLEYMNDLYKFLHSIPSYNVSLSSKTRCEEDPLCSYNQLIERCRCYQNPCGTTLCHPFQNNVSCNCSKRLCDWKDTLSPEACQLKNGNPKICSCRQDFEYPLYNPNASRAPLDVSILGNVSKQVLDVIRQIRLSKSGDINTQDSIFLPGVRTLDDYGTSYDALVVSCNFQGLKCNVLEDFTTLYSATYGKCYTFNYVGVVEAKLSKTPRIVKSPGRNYGLHLYLQSERKNMLPLFARKLGARVVIHDPRSLPISREGGFDVRHGDTTSLSIRYSEINRLGPPWGLCAKDGDNTTSSYLQIPYNQIACERQCLNTAVFRRCECYHRRFMTGTPRPTGERLCTPEKDRCFETVLQDINEEKIECNCPVPCKEIKYKITISRSKLNKEFIRLVKKAKSMKVIQGVLSTVEPEFKLDLLGVSVFYQDLSVTNVSETSIYSFEFLIANIGGSLGLFLGASFITFVEIVEFLAEFVFVQFCWTRIKKFRR</sequence>
<dbReference type="PROSITE" id="PS00678">
    <property type="entry name" value="WD_REPEATS_1"/>
    <property type="match status" value="1"/>
</dbReference>
<dbReference type="Proteomes" id="UP000807504">
    <property type="component" value="Unassembled WGS sequence"/>
</dbReference>